<dbReference type="InterPro" id="IPR024072">
    <property type="entry name" value="DHFR-like_dom_sf"/>
</dbReference>
<dbReference type="SUPFAM" id="SSF53597">
    <property type="entry name" value="Dihydrofolate reductase-like"/>
    <property type="match status" value="1"/>
</dbReference>
<dbReference type="Proteomes" id="UP001519362">
    <property type="component" value="Unassembled WGS sequence"/>
</dbReference>
<dbReference type="InterPro" id="IPR002734">
    <property type="entry name" value="RibDG_C"/>
</dbReference>
<gene>
    <name evidence="2" type="ORF">JOF34_000505</name>
</gene>
<dbReference type="RefSeq" id="WP_165131515.1">
    <property type="nucleotide sequence ID" value="NZ_CP049253.1"/>
</dbReference>
<dbReference type="Gene3D" id="3.40.430.10">
    <property type="entry name" value="Dihydrofolate Reductase, subunit A"/>
    <property type="match status" value="1"/>
</dbReference>
<proteinExistence type="predicted"/>
<keyword evidence="3" id="KW-1185">Reference proteome</keyword>
<reference evidence="2 3" key="1">
    <citation type="submission" date="2021-03" db="EMBL/GenBank/DDBJ databases">
        <title>Sequencing the genomes of 1000 actinobacteria strains.</title>
        <authorList>
            <person name="Klenk H.-P."/>
        </authorList>
    </citation>
    <scope>NUCLEOTIDE SEQUENCE [LARGE SCALE GENOMIC DNA]</scope>
    <source>
        <strain evidence="2 3">DSM 24221</strain>
    </source>
</reference>
<evidence type="ECO:0000259" key="1">
    <source>
        <dbReference type="Pfam" id="PF01872"/>
    </source>
</evidence>
<accession>A0ABS4ZF70</accession>
<protein>
    <submittedName>
        <fullName evidence="2">Dihydrofolate reductase</fullName>
    </submittedName>
</protein>
<name>A0ABS4ZF70_9MICO</name>
<feature type="domain" description="Bacterial bifunctional deaminase-reductase C-terminal" evidence="1">
    <location>
        <begin position="3"/>
        <end position="179"/>
    </location>
</feature>
<evidence type="ECO:0000313" key="2">
    <source>
        <dbReference type="EMBL" id="MBP2435919.1"/>
    </source>
</evidence>
<organism evidence="2 3">
    <name type="scientific">Microbacterium amylolyticum</name>
    <dbReference type="NCBI Taxonomy" id="936337"/>
    <lineage>
        <taxon>Bacteria</taxon>
        <taxon>Bacillati</taxon>
        <taxon>Actinomycetota</taxon>
        <taxon>Actinomycetes</taxon>
        <taxon>Micrococcales</taxon>
        <taxon>Microbacteriaceae</taxon>
        <taxon>Microbacterium</taxon>
    </lineage>
</organism>
<comment type="caution">
    <text evidence="2">The sequence shown here is derived from an EMBL/GenBank/DDBJ whole genome shotgun (WGS) entry which is preliminary data.</text>
</comment>
<dbReference type="EMBL" id="JAGIOL010000001">
    <property type="protein sequence ID" value="MBP2435919.1"/>
    <property type="molecule type" value="Genomic_DNA"/>
</dbReference>
<evidence type="ECO:0000313" key="3">
    <source>
        <dbReference type="Proteomes" id="UP001519362"/>
    </source>
</evidence>
<sequence>MGTLIYATSLSIDGYVADADGDFLWSAPSDEVFAVHLDRMSTVSTEVLGRKTYQLMTYWEKPPEGATWTEAEHEFARRWRDTERVVVSSTLTESDIVSDGTRLVPRLTLRDLSAIVDGAPGAVEIFGPTAAAEAITAGLVDEYHLFVVPRFVGGGLRALPDGAQQAMHLREHRIFDDGTAMLRYTRA</sequence>
<dbReference type="Pfam" id="PF01872">
    <property type="entry name" value="RibD_C"/>
    <property type="match status" value="1"/>
</dbReference>